<name>A0ABU9FJI4_LACJE</name>
<reference evidence="1 2" key="1">
    <citation type="submission" date="2024-04" db="EMBL/GenBank/DDBJ databases">
        <title>Three lactobacilli isolated from voided urine samples from females with type 2 diabetes.</title>
        <authorList>
            <person name="Kula A."/>
            <person name="Stegman N."/>
            <person name="Putonti C."/>
        </authorList>
    </citation>
    <scope>NUCLEOTIDE SEQUENCE [LARGE SCALE GENOMIC DNA]</scope>
    <source>
        <strain evidence="1 2">1855</strain>
    </source>
</reference>
<evidence type="ECO:0008006" key="3">
    <source>
        <dbReference type="Google" id="ProtNLM"/>
    </source>
</evidence>
<dbReference type="Gene3D" id="3.40.50.150">
    <property type="entry name" value="Vaccinia Virus protein VP39"/>
    <property type="match status" value="1"/>
</dbReference>
<dbReference type="InterPro" id="IPR029063">
    <property type="entry name" value="SAM-dependent_MTases_sf"/>
</dbReference>
<keyword evidence="2" id="KW-1185">Reference proteome</keyword>
<dbReference type="RefSeq" id="WP_315689796.1">
    <property type="nucleotide sequence ID" value="NZ_JAVTXQ010000031.1"/>
</dbReference>
<accession>A0ABU9FJI4</accession>
<dbReference type="EMBL" id="JBBVUL010000003">
    <property type="protein sequence ID" value="MEL0564825.1"/>
    <property type="molecule type" value="Genomic_DNA"/>
</dbReference>
<protein>
    <recommendedName>
        <fullName evidence="3">Methyltransferase</fullName>
    </recommendedName>
</protein>
<evidence type="ECO:0000313" key="1">
    <source>
        <dbReference type="EMBL" id="MEL0564825.1"/>
    </source>
</evidence>
<gene>
    <name evidence="1" type="ORF">AAC431_02645</name>
</gene>
<comment type="caution">
    <text evidence="1">The sequence shown here is derived from an EMBL/GenBank/DDBJ whole genome shotgun (WGS) entry which is preliminary data.</text>
</comment>
<dbReference type="Proteomes" id="UP001385848">
    <property type="component" value="Unassembled WGS sequence"/>
</dbReference>
<organism evidence="1 2">
    <name type="scientific">Lactobacillus jensenii</name>
    <dbReference type="NCBI Taxonomy" id="109790"/>
    <lineage>
        <taxon>Bacteria</taxon>
        <taxon>Bacillati</taxon>
        <taxon>Bacillota</taxon>
        <taxon>Bacilli</taxon>
        <taxon>Lactobacillales</taxon>
        <taxon>Lactobacillaceae</taxon>
        <taxon>Lactobacillus</taxon>
    </lineage>
</organism>
<evidence type="ECO:0000313" key="2">
    <source>
        <dbReference type="Proteomes" id="UP001385848"/>
    </source>
</evidence>
<sequence>MKLINQDCMIALKNIDSESVDFILADLPYGKTDNDWDKVIPLKALWAEYERVIKPNGAIALFGVGGFGVDLITSSPKSLPYRYEWIWQKTRPSGFLLSHKRPMMANENIYMFYKKQPTYNPQMRTGFKPYEKFGNTTSSNYKTKGNSKVGRKSNGDRFPIRVVLVKSF</sequence>
<proteinExistence type="predicted"/>
<dbReference type="SUPFAM" id="SSF53335">
    <property type="entry name" value="S-adenosyl-L-methionine-dependent methyltransferases"/>
    <property type="match status" value="1"/>
</dbReference>